<comment type="caution">
    <text evidence="1">The sequence shown here is derived from an EMBL/GenBank/DDBJ whole genome shotgun (WGS) entry which is preliminary data.</text>
</comment>
<evidence type="ECO:0000313" key="2">
    <source>
        <dbReference type="Proteomes" id="UP000027778"/>
    </source>
</evidence>
<keyword evidence="2" id="KW-1185">Reference proteome</keyword>
<dbReference type="eggNOG" id="ENOG503353B">
    <property type="taxonomic scope" value="Bacteria"/>
</dbReference>
<dbReference type="Proteomes" id="UP000027778">
    <property type="component" value="Unassembled WGS sequence"/>
</dbReference>
<reference evidence="1 2" key="1">
    <citation type="submission" date="2014-06" db="EMBL/GenBank/DDBJ databases">
        <title>Draft genome sequence of Bacillus gaemokensis JCM 15801 (MCCC 1A00707).</title>
        <authorList>
            <person name="Lai Q."/>
            <person name="Liu Y."/>
            <person name="Shao Z."/>
        </authorList>
    </citation>
    <scope>NUCLEOTIDE SEQUENCE [LARGE SCALE GENOMIC DNA]</scope>
    <source>
        <strain evidence="1 2">JCM 15801</strain>
    </source>
</reference>
<dbReference type="PROSITE" id="PS51257">
    <property type="entry name" value="PROKAR_LIPOPROTEIN"/>
    <property type="match status" value="1"/>
</dbReference>
<evidence type="ECO:0008006" key="3">
    <source>
        <dbReference type="Google" id="ProtNLM"/>
    </source>
</evidence>
<dbReference type="AlphaFoldDB" id="A0A073KEX1"/>
<accession>A0A073KEX1</accession>
<name>A0A073KEX1_9BACI</name>
<evidence type="ECO:0000313" key="1">
    <source>
        <dbReference type="EMBL" id="KEK25125.1"/>
    </source>
</evidence>
<gene>
    <name evidence="1" type="ORF">BAGA_18770</name>
</gene>
<protein>
    <recommendedName>
        <fullName evidence="3">Lipoprotein</fullName>
    </recommendedName>
</protein>
<dbReference type="OrthoDB" id="2854188at2"/>
<dbReference type="RefSeq" id="WP_033673776.1">
    <property type="nucleotide sequence ID" value="NZ_JOTM01000003.1"/>
</dbReference>
<proteinExistence type="predicted"/>
<organism evidence="1 2">
    <name type="scientific">Bacillus gaemokensis</name>
    <dbReference type="NCBI Taxonomy" id="574375"/>
    <lineage>
        <taxon>Bacteria</taxon>
        <taxon>Bacillati</taxon>
        <taxon>Bacillota</taxon>
        <taxon>Bacilli</taxon>
        <taxon>Bacillales</taxon>
        <taxon>Bacillaceae</taxon>
        <taxon>Bacillus</taxon>
        <taxon>Bacillus cereus group</taxon>
    </lineage>
</organism>
<dbReference type="EMBL" id="JOTM01000003">
    <property type="protein sequence ID" value="KEK25125.1"/>
    <property type="molecule type" value="Genomic_DNA"/>
</dbReference>
<sequence>MKKFIIAGLSALLLVGCSVPNEQEEVRSAKEEQVVNASDESIVSFPEGVMPIGAGKVKVVTPDGTSENGNIPTVFIKKDTLIQQVELELIDFQNDKETFVFVDHIFADKHQVTSVTQTTVELKQKMLETGYHTVTAVQFENNDPSGKVINFTQVKFENKPAS</sequence>